<organism evidence="3">
    <name type="scientific">Brassica cretica</name>
    <name type="common">Mustard</name>
    <dbReference type="NCBI Taxonomy" id="69181"/>
    <lineage>
        <taxon>Eukaryota</taxon>
        <taxon>Viridiplantae</taxon>
        <taxon>Streptophyta</taxon>
        <taxon>Embryophyta</taxon>
        <taxon>Tracheophyta</taxon>
        <taxon>Spermatophyta</taxon>
        <taxon>Magnoliopsida</taxon>
        <taxon>eudicotyledons</taxon>
        <taxon>Gunneridae</taxon>
        <taxon>Pentapetalae</taxon>
        <taxon>rosids</taxon>
        <taxon>malvids</taxon>
        <taxon>Brassicales</taxon>
        <taxon>Brassicaceae</taxon>
        <taxon>Brassiceae</taxon>
        <taxon>Brassica</taxon>
    </lineage>
</organism>
<accession>A0A8S9J3E9</accession>
<protein>
    <recommendedName>
        <fullName evidence="4">RRM domain-containing protein</fullName>
    </recommendedName>
</protein>
<keyword evidence="2" id="KW-0472">Membrane</keyword>
<gene>
    <name evidence="3" type="ORF">F2Q70_00002201</name>
</gene>
<proteinExistence type="predicted"/>
<dbReference type="EMBL" id="QGKY02001015">
    <property type="protein sequence ID" value="KAF2576655.1"/>
    <property type="molecule type" value="Genomic_DNA"/>
</dbReference>
<keyword evidence="2" id="KW-1133">Transmembrane helix</keyword>
<comment type="caution">
    <text evidence="3">The sequence shown here is derived from an EMBL/GenBank/DDBJ whole genome shotgun (WGS) entry which is preliminary data.</text>
</comment>
<evidence type="ECO:0000313" key="3">
    <source>
        <dbReference type="EMBL" id="KAF2576655.1"/>
    </source>
</evidence>
<reference evidence="3" key="1">
    <citation type="submission" date="2019-12" db="EMBL/GenBank/DDBJ databases">
        <title>Genome sequencing and annotation of Brassica cretica.</title>
        <authorList>
            <person name="Studholme D.J."/>
            <person name="Sarris P.F."/>
        </authorList>
    </citation>
    <scope>NUCLEOTIDE SEQUENCE</scope>
    <source>
        <strain evidence="3">PFS-102/07</strain>
        <tissue evidence="3">Leaf</tissue>
    </source>
</reference>
<evidence type="ECO:0008006" key="4">
    <source>
        <dbReference type="Google" id="ProtNLM"/>
    </source>
</evidence>
<keyword evidence="2" id="KW-0812">Transmembrane</keyword>
<evidence type="ECO:0000256" key="1">
    <source>
        <dbReference type="SAM" id="MobiDB-lite"/>
    </source>
</evidence>
<dbReference type="AlphaFoldDB" id="A0A8S9J3E9"/>
<sequence>MWKKTRKGAIMLKQINEKASSVHGYVVFETEQSAEASLAHNMPLIDGKSCPPRKKLKGQDDHFMILRGQSLWLLEKNVEAVRSSLEHWQRNSFTSCLRTRKRQQKDKVVTPTMTGKANLSYQSVRSSRRSLIRKATCKGKRKQTQKAQKRTVVSDLHKRKQERRTPESFFQPECETLSSPLALILLVLVSFYVNVMELTVMLQQFGYLRV</sequence>
<feature type="transmembrane region" description="Helical" evidence="2">
    <location>
        <begin position="181"/>
        <end position="202"/>
    </location>
</feature>
<feature type="region of interest" description="Disordered" evidence="1">
    <location>
        <begin position="142"/>
        <end position="169"/>
    </location>
</feature>
<evidence type="ECO:0000256" key="2">
    <source>
        <dbReference type="SAM" id="Phobius"/>
    </source>
</evidence>
<name>A0A8S9J3E9_BRACR</name>